<dbReference type="EMBL" id="OU912926">
    <property type="protein sequence ID" value="CAG9934072.1"/>
    <property type="molecule type" value="Genomic_DNA"/>
</dbReference>
<name>A0ABM8Z2M0_9PROT</name>
<evidence type="ECO:0000313" key="1">
    <source>
        <dbReference type="EMBL" id="CAG9934072.1"/>
    </source>
</evidence>
<protein>
    <recommendedName>
        <fullName evidence="3">DUF2271 domain-containing protein</fullName>
    </recommendedName>
</protein>
<keyword evidence="2" id="KW-1185">Reference proteome</keyword>
<gene>
    <name evidence="1" type="ORF">NTG6680_2823</name>
</gene>
<sequence length="172" mass="19114">MRNWVPRLIPSLVAGLFAHQGVAAELNIKVAIPQINASEYHRPYVAIWIEKPDQSIARSLAVWYSQKSGAEGPGTKWLKDLRQWWRKGGRDVQMPMDGLSGATRPVGDQSLSYNDSKSPLAPGEYRLVVETAREKGGRELVRIPFSLPVKKSEIQKASGQVELGTVNLEIKP</sequence>
<dbReference type="Proteomes" id="UP000839052">
    <property type="component" value="Chromosome"/>
</dbReference>
<evidence type="ECO:0000313" key="2">
    <source>
        <dbReference type="Proteomes" id="UP000839052"/>
    </source>
</evidence>
<dbReference type="InterPro" id="IPR014469">
    <property type="entry name" value="DUF2271"/>
</dbReference>
<dbReference type="Pfam" id="PF10029">
    <property type="entry name" value="DUF2271"/>
    <property type="match status" value="1"/>
</dbReference>
<dbReference type="RefSeq" id="WP_239797757.1">
    <property type="nucleotide sequence ID" value="NZ_OU912926.1"/>
</dbReference>
<proteinExistence type="predicted"/>
<evidence type="ECO:0008006" key="3">
    <source>
        <dbReference type="Google" id="ProtNLM"/>
    </source>
</evidence>
<reference evidence="1 2" key="1">
    <citation type="submission" date="2021-10" db="EMBL/GenBank/DDBJ databases">
        <authorList>
            <person name="Koch H."/>
        </authorList>
    </citation>
    <scope>NUCLEOTIDE SEQUENCE [LARGE SCALE GENOMIC DNA]</scope>
    <source>
        <strain evidence="1">6680</strain>
    </source>
</reference>
<accession>A0ABM8Z2M0</accession>
<dbReference type="PIRSF" id="PIRSF014995">
    <property type="entry name" value="UCP014995"/>
    <property type="match status" value="1"/>
</dbReference>
<organism evidence="1 2">
    <name type="scientific">Candidatus Nitrotoga arctica</name>
    <dbReference type="NCBI Taxonomy" id="453162"/>
    <lineage>
        <taxon>Bacteria</taxon>
        <taxon>Pseudomonadati</taxon>
        <taxon>Pseudomonadota</taxon>
        <taxon>Betaproteobacteria</taxon>
        <taxon>Nitrosomonadales</taxon>
        <taxon>Gallionellaceae</taxon>
        <taxon>Candidatus Nitrotoga</taxon>
    </lineage>
</organism>